<name>A0A919JDQ4_9ACTN</name>
<dbReference type="InterPro" id="IPR002202">
    <property type="entry name" value="HMG_CoA_Rdtase"/>
</dbReference>
<keyword evidence="6" id="KW-1185">Reference proteome</keyword>
<gene>
    <name evidence="5" type="ORF">Ani05nite_10090</name>
</gene>
<dbReference type="GO" id="GO:0008299">
    <property type="term" value="P:isoprenoid biosynthetic process"/>
    <property type="evidence" value="ECO:0007669"/>
    <property type="project" value="InterPro"/>
</dbReference>
<evidence type="ECO:0000256" key="3">
    <source>
        <dbReference type="ARBA" id="ARBA00022857"/>
    </source>
</evidence>
<proteinExistence type="inferred from homology"/>
<dbReference type="InterPro" id="IPR009029">
    <property type="entry name" value="HMG_CoA_Rdtase_sub-bd_dom_sf"/>
</dbReference>
<dbReference type="Gene3D" id="3.90.770.10">
    <property type="entry name" value="3-hydroxy-3-methylglutaryl-coenzyme A Reductase, Chain A, domain 2"/>
    <property type="match status" value="1"/>
</dbReference>
<evidence type="ECO:0000256" key="4">
    <source>
        <dbReference type="ARBA" id="ARBA00023002"/>
    </source>
</evidence>
<dbReference type="PROSITE" id="PS50065">
    <property type="entry name" value="HMG_COA_REDUCTASE_4"/>
    <property type="match status" value="1"/>
</dbReference>
<dbReference type="Proteomes" id="UP000647172">
    <property type="component" value="Unassembled WGS sequence"/>
</dbReference>
<dbReference type="InterPro" id="IPR004554">
    <property type="entry name" value="HMG_CoA_Rdtase_eu_arc"/>
</dbReference>
<dbReference type="SUPFAM" id="SSF55035">
    <property type="entry name" value="NAD-binding domain of HMG-CoA reductase"/>
    <property type="match status" value="1"/>
</dbReference>
<dbReference type="PANTHER" id="PTHR10572:SF24">
    <property type="entry name" value="3-HYDROXY-3-METHYLGLUTARYL-COENZYME A REDUCTASE"/>
    <property type="match status" value="1"/>
</dbReference>
<evidence type="ECO:0000313" key="6">
    <source>
        <dbReference type="Proteomes" id="UP000647172"/>
    </source>
</evidence>
<organism evidence="5 6">
    <name type="scientific">Actinoplanes nipponensis</name>
    <dbReference type="NCBI Taxonomy" id="135950"/>
    <lineage>
        <taxon>Bacteria</taxon>
        <taxon>Bacillati</taxon>
        <taxon>Actinomycetota</taxon>
        <taxon>Actinomycetes</taxon>
        <taxon>Micromonosporales</taxon>
        <taxon>Micromonosporaceae</taxon>
        <taxon>Actinoplanes</taxon>
    </lineage>
</organism>
<dbReference type="PRINTS" id="PR00071">
    <property type="entry name" value="HMGCOARDTASE"/>
</dbReference>
<keyword evidence="4" id="KW-0560">Oxidoreductase</keyword>
<reference evidence="5" key="1">
    <citation type="submission" date="2021-01" db="EMBL/GenBank/DDBJ databases">
        <title>Whole genome shotgun sequence of Actinoplanes nipponensis NBRC 14063.</title>
        <authorList>
            <person name="Komaki H."/>
            <person name="Tamura T."/>
        </authorList>
    </citation>
    <scope>NUCLEOTIDE SEQUENCE</scope>
    <source>
        <strain evidence="5">NBRC 14063</strain>
    </source>
</reference>
<dbReference type="EC" id="1.1.1.34" evidence="2"/>
<dbReference type="GO" id="GO:0015936">
    <property type="term" value="P:coenzyme A metabolic process"/>
    <property type="evidence" value="ECO:0007669"/>
    <property type="project" value="InterPro"/>
</dbReference>
<evidence type="ECO:0000313" key="5">
    <source>
        <dbReference type="EMBL" id="GIE47475.1"/>
    </source>
</evidence>
<comment type="similarity">
    <text evidence="1">Belongs to the HMG-CoA reductase family.</text>
</comment>
<sequence>MRSFGPFAAPGPAGEHGLGVIDVSGTSSAAATDGAAGVRIPRDREDDYTPAMADRRRAMLTGLTGADLSGVAGAPFDPALARGNVENFIGVAQVPIGVAGPLRIHGEHARGDFIVPLATTEGALVASYSRGMRLLTGCGGVTTTIVEESMQRGPVFSFATAAAARDFGAWVTGRFGEIKRVADGTSHHARLRDIDQFQVGPLRYLRLNFTTGDAAGQNMTSRATAAACEWIAAHHPARPAYLLSGNIDTDKKHSHINTLLTRGRRVVAEAVLSRTALRAAMGVDTAELFRWRQAAATGTLLAGAAGNGAHAANGLAALFIATGQDAANVAESHASLTYTQLLDSGDYYWSVTLPALIVATCGGGTALPTQRECLALLGCAGPGHARKLAEICAATVLAGEISLAAAVVHGDWVSAHERLGRNRPGAG</sequence>
<evidence type="ECO:0000256" key="1">
    <source>
        <dbReference type="ARBA" id="ARBA00007661"/>
    </source>
</evidence>
<accession>A0A919JDQ4</accession>
<dbReference type="Pfam" id="PF00368">
    <property type="entry name" value="HMG-CoA_red"/>
    <property type="match status" value="1"/>
</dbReference>
<protein>
    <recommendedName>
        <fullName evidence="2">hydroxymethylglutaryl-CoA reductase (NADPH)</fullName>
        <ecNumber evidence="2">1.1.1.34</ecNumber>
    </recommendedName>
</protein>
<dbReference type="CDD" id="cd00643">
    <property type="entry name" value="HMG-CoA_reductase_classI"/>
    <property type="match status" value="1"/>
</dbReference>
<dbReference type="SUPFAM" id="SSF56542">
    <property type="entry name" value="Substrate-binding domain of HMG-CoA reductase"/>
    <property type="match status" value="1"/>
</dbReference>
<dbReference type="Gene3D" id="3.30.70.420">
    <property type="entry name" value="Hydroxymethylglutaryl-CoA reductase, class I/II, NAD/NADP-binding domain"/>
    <property type="match status" value="1"/>
</dbReference>
<evidence type="ECO:0000256" key="2">
    <source>
        <dbReference type="ARBA" id="ARBA00012999"/>
    </source>
</evidence>
<dbReference type="EMBL" id="BOMQ01000011">
    <property type="protein sequence ID" value="GIE47475.1"/>
    <property type="molecule type" value="Genomic_DNA"/>
</dbReference>
<dbReference type="InterPro" id="IPR023074">
    <property type="entry name" value="HMG_CoA_Rdtase_cat_sf"/>
</dbReference>
<dbReference type="AlphaFoldDB" id="A0A919JDQ4"/>
<dbReference type="PANTHER" id="PTHR10572">
    <property type="entry name" value="3-HYDROXY-3-METHYLGLUTARYL-COENZYME A REDUCTASE"/>
    <property type="match status" value="1"/>
</dbReference>
<keyword evidence="3" id="KW-0521">NADP</keyword>
<dbReference type="GO" id="GO:0004420">
    <property type="term" value="F:hydroxymethylglutaryl-CoA reductase (NADPH) activity"/>
    <property type="evidence" value="ECO:0007669"/>
    <property type="project" value="UniProtKB-EC"/>
</dbReference>
<dbReference type="InterPro" id="IPR009023">
    <property type="entry name" value="HMG_CoA_Rdtase_NAD(P)-bd_sf"/>
</dbReference>
<comment type="caution">
    <text evidence="5">The sequence shown here is derived from an EMBL/GenBank/DDBJ whole genome shotgun (WGS) entry which is preliminary data.</text>
</comment>